<organism evidence="1">
    <name type="scientific">Ralstonia solanacearum</name>
    <name type="common">Pseudomonas solanacearum</name>
    <dbReference type="NCBI Taxonomy" id="305"/>
    <lineage>
        <taxon>Bacteria</taxon>
        <taxon>Pseudomonadati</taxon>
        <taxon>Pseudomonadota</taxon>
        <taxon>Betaproteobacteria</taxon>
        <taxon>Burkholderiales</taxon>
        <taxon>Burkholderiaceae</taxon>
        <taxon>Ralstonia</taxon>
        <taxon>Ralstonia solanacearum species complex</taxon>
    </lineage>
</organism>
<accession>A0A0S4TUE6</accession>
<sequence length="40" mass="4557">MSLVGGCAIKHRHCIAPTEGRRLGKCITKGTHHRLNERRY</sequence>
<proteinExistence type="predicted"/>
<dbReference type="EMBL" id="LN899819">
    <property type="protein sequence ID" value="CUV13445.1"/>
    <property type="molecule type" value="Genomic_DNA"/>
</dbReference>
<reference evidence="1" key="1">
    <citation type="submission" date="2015-10" db="EMBL/GenBank/DDBJ databases">
        <authorList>
            <person name="Gilbert D.G."/>
        </authorList>
    </citation>
    <scope>NUCLEOTIDE SEQUENCE</scope>
    <source>
        <strain evidence="1">Phyl III-seqv23</strain>
    </source>
</reference>
<protein>
    <submittedName>
        <fullName evidence="1">Uncharacterized protein</fullName>
    </submittedName>
</protein>
<evidence type="ECO:0000313" key="1">
    <source>
        <dbReference type="EMBL" id="CUV13445.1"/>
    </source>
</evidence>
<gene>
    <name evidence="1" type="ORF">RUN39_v1_590003</name>
</gene>
<name>A0A0S4TUE6_RALSL</name>
<dbReference type="AlphaFoldDB" id="A0A0S4TUE6"/>